<dbReference type="AlphaFoldDB" id="A0A6M1RKA6"/>
<dbReference type="RefSeq" id="WP_165105391.1">
    <property type="nucleotide sequence ID" value="NZ_JAAKYA010000010.1"/>
</dbReference>
<reference evidence="5 6" key="1">
    <citation type="submission" date="2020-02" db="EMBL/GenBank/DDBJ databases">
        <title>Draft genome sequence of Limisphaera ngatamarikiensis NGM72.4T, a thermophilic Verrucomicrobia grouped in subdivision 3.</title>
        <authorList>
            <person name="Carere C.R."/>
            <person name="Steen J."/>
            <person name="Hugenholtz P."/>
            <person name="Stott M.B."/>
        </authorList>
    </citation>
    <scope>NUCLEOTIDE SEQUENCE [LARGE SCALE GENOMIC DNA]</scope>
    <source>
        <strain evidence="5 6">NGM72.4</strain>
    </source>
</reference>
<keyword evidence="3" id="KW-0560">Oxidoreductase</keyword>
<keyword evidence="2" id="KW-0521">NADP</keyword>
<dbReference type="SUPFAM" id="SSF53597">
    <property type="entry name" value="Dihydrofolate reductase-like"/>
    <property type="match status" value="1"/>
</dbReference>
<name>A0A6M1RKA6_9BACT</name>
<comment type="pathway">
    <text evidence="1">Cofactor biosynthesis; riboflavin biosynthesis.</text>
</comment>
<dbReference type="Proteomes" id="UP000477311">
    <property type="component" value="Unassembled WGS sequence"/>
</dbReference>
<dbReference type="PANTHER" id="PTHR38011:SF7">
    <property type="entry name" value="2,5-DIAMINO-6-RIBOSYLAMINO-4(3H)-PYRIMIDINONE 5'-PHOSPHATE REDUCTASE"/>
    <property type="match status" value="1"/>
</dbReference>
<keyword evidence="6" id="KW-1185">Reference proteome</keyword>
<organism evidence="5 6">
    <name type="scientific">Limisphaera ngatamarikiensis</name>
    <dbReference type="NCBI Taxonomy" id="1324935"/>
    <lineage>
        <taxon>Bacteria</taxon>
        <taxon>Pseudomonadati</taxon>
        <taxon>Verrucomicrobiota</taxon>
        <taxon>Verrucomicrobiia</taxon>
        <taxon>Limisphaerales</taxon>
        <taxon>Limisphaeraceae</taxon>
        <taxon>Limisphaera</taxon>
    </lineage>
</organism>
<comment type="caution">
    <text evidence="5">The sequence shown here is derived from an EMBL/GenBank/DDBJ whole genome shotgun (WGS) entry which is preliminary data.</text>
</comment>
<dbReference type="PANTHER" id="PTHR38011">
    <property type="entry name" value="DIHYDROFOLATE REDUCTASE FAMILY PROTEIN (AFU_ORTHOLOGUE AFUA_8G06820)"/>
    <property type="match status" value="1"/>
</dbReference>
<evidence type="ECO:0000259" key="4">
    <source>
        <dbReference type="Pfam" id="PF01872"/>
    </source>
</evidence>
<dbReference type="GO" id="GO:0008703">
    <property type="term" value="F:5-amino-6-(5-phosphoribosylamino)uracil reductase activity"/>
    <property type="evidence" value="ECO:0007669"/>
    <property type="project" value="InterPro"/>
</dbReference>
<protein>
    <recommendedName>
        <fullName evidence="4">Bacterial bifunctional deaminase-reductase C-terminal domain-containing protein</fullName>
    </recommendedName>
</protein>
<dbReference type="InterPro" id="IPR024072">
    <property type="entry name" value="DHFR-like_dom_sf"/>
</dbReference>
<accession>A0A6M1RKA6</accession>
<evidence type="ECO:0000313" key="6">
    <source>
        <dbReference type="Proteomes" id="UP000477311"/>
    </source>
</evidence>
<dbReference type="InterPro" id="IPR002734">
    <property type="entry name" value="RibDG_C"/>
</dbReference>
<dbReference type="GO" id="GO:0009231">
    <property type="term" value="P:riboflavin biosynthetic process"/>
    <property type="evidence" value="ECO:0007669"/>
    <property type="project" value="InterPro"/>
</dbReference>
<evidence type="ECO:0000256" key="2">
    <source>
        <dbReference type="ARBA" id="ARBA00022857"/>
    </source>
</evidence>
<sequence length="238" mass="25978">MTEPRPRVLVNMAITADGKIATANRHVTTFGSRTDHDHLLALRATADAVLAGARTVESGPIDLGPGPVRYRRLRLRRGLAEYNLRIIVTGSGSVSPTAHVFTQRFSPILVLATGRAPATRLARLRRLADAVGVFGQDELDWPTALAWLHREWGVRRLVCEGGGTVNDGLFRAGLVDEIHLTVCPFIVGGRAAPTIADGRGFPRLPLAARFRLASRRRVGDELFLRYIREPVRSGATVP</sequence>
<feature type="domain" description="Bacterial bifunctional deaminase-reductase C-terminal" evidence="4">
    <location>
        <begin position="6"/>
        <end position="222"/>
    </location>
</feature>
<dbReference type="InterPro" id="IPR050765">
    <property type="entry name" value="Riboflavin_Biosynth_HTPR"/>
</dbReference>
<evidence type="ECO:0000256" key="1">
    <source>
        <dbReference type="ARBA" id="ARBA00005104"/>
    </source>
</evidence>
<dbReference type="EMBL" id="JAAKYA010000010">
    <property type="protein sequence ID" value="NGO38083.1"/>
    <property type="molecule type" value="Genomic_DNA"/>
</dbReference>
<gene>
    <name evidence="5" type="ORF">G4L39_01550</name>
</gene>
<dbReference type="Pfam" id="PF01872">
    <property type="entry name" value="RibD_C"/>
    <property type="match status" value="1"/>
</dbReference>
<evidence type="ECO:0000313" key="5">
    <source>
        <dbReference type="EMBL" id="NGO38083.1"/>
    </source>
</evidence>
<proteinExistence type="predicted"/>
<dbReference type="Gene3D" id="3.40.430.10">
    <property type="entry name" value="Dihydrofolate Reductase, subunit A"/>
    <property type="match status" value="1"/>
</dbReference>
<evidence type="ECO:0000256" key="3">
    <source>
        <dbReference type="ARBA" id="ARBA00023002"/>
    </source>
</evidence>